<dbReference type="Pfam" id="PF03693">
    <property type="entry name" value="ParD_antitoxin"/>
    <property type="match status" value="1"/>
</dbReference>
<dbReference type="STRING" id="1219043.SCH01S_35_00720"/>
<comment type="caution">
    <text evidence="2">The sequence shown here is derived from an EMBL/GenBank/DDBJ whole genome shotgun (WGS) entry which is preliminary data.</text>
</comment>
<organism evidence="2 3">
    <name type="scientific">Sphingomonas changbaiensis NBRC 104936</name>
    <dbReference type="NCBI Taxonomy" id="1219043"/>
    <lineage>
        <taxon>Bacteria</taxon>
        <taxon>Pseudomonadati</taxon>
        <taxon>Pseudomonadota</taxon>
        <taxon>Alphaproteobacteria</taxon>
        <taxon>Sphingomonadales</taxon>
        <taxon>Sphingomonadaceae</taxon>
        <taxon>Sphingomonas</taxon>
    </lineage>
</organism>
<dbReference type="Proteomes" id="UP000033202">
    <property type="component" value="Unassembled WGS sequence"/>
</dbReference>
<keyword evidence="1" id="KW-1277">Toxin-antitoxin system</keyword>
<dbReference type="SUPFAM" id="SSF47598">
    <property type="entry name" value="Ribbon-helix-helix"/>
    <property type="match status" value="1"/>
</dbReference>
<dbReference type="Gene3D" id="6.10.10.120">
    <property type="entry name" value="Antitoxin ParD1-like"/>
    <property type="match status" value="1"/>
</dbReference>
<sequence>MPAPAEKPVTVTLGKMGRLARRLVEEGRYASVSEVMRAGLRALEREEAALDELIKEKVAEALADPRPPIPMEQVFADLHERHVKRMTS</sequence>
<evidence type="ECO:0000313" key="3">
    <source>
        <dbReference type="Proteomes" id="UP000033202"/>
    </source>
</evidence>
<dbReference type="EMBL" id="BBWU01000035">
    <property type="protein sequence ID" value="GAO39637.1"/>
    <property type="molecule type" value="Genomic_DNA"/>
</dbReference>
<dbReference type="AlphaFoldDB" id="A0A0E9MPD8"/>
<accession>A0A0E9MPD8</accession>
<evidence type="ECO:0000313" key="2">
    <source>
        <dbReference type="EMBL" id="GAO39637.1"/>
    </source>
</evidence>
<dbReference type="GO" id="GO:0006355">
    <property type="term" value="P:regulation of DNA-templated transcription"/>
    <property type="evidence" value="ECO:0007669"/>
    <property type="project" value="InterPro"/>
</dbReference>
<dbReference type="InterPro" id="IPR010985">
    <property type="entry name" value="Ribbon_hlx_hlx"/>
</dbReference>
<name>A0A0E9MPD8_9SPHN</name>
<proteinExistence type="predicted"/>
<protein>
    <recommendedName>
        <fullName evidence="4">Type II toxin-antitoxin system ParD family antitoxin</fullName>
    </recommendedName>
</protein>
<dbReference type="RefSeq" id="WP_046348447.1">
    <property type="nucleotide sequence ID" value="NZ_BBWU01000035.1"/>
</dbReference>
<dbReference type="InterPro" id="IPR038296">
    <property type="entry name" value="ParD_sf"/>
</dbReference>
<evidence type="ECO:0008006" key="4">
    <source>
        <dbReference type="Google" id="ProtNLM"/>
    </source>
</evidence>
<dbReference type="OrthoDB" id="514770at2"/>
<evidence type="ECO:0000256" key="1">
    <source>
        <dbReference type="ARBA" id="ARBA00022649"/>
    </source>
</evidence>
<dbReference type="NCBIfam" id="TIGR02606">
    <property type="entry name" value="antidote_CC2985"/>
    <property type="match status" value="1"/>
</dbReference>
<reference evidence="2 3" key="1">
    <citation type="submission" date="2015-04" db="EMBL/GenBank/DDBJ databases">
        <title>Whole genome shotgun sequence of Sphingomonas changbaiensis NBRC 104936.</title>
        <authorList>
            <person name="Katano-Makiyama Y."/>
            <person name="Hosoyama A."/>
            <person name="Hashimoto M."/>
            <person name="Noguchi M."/>
            <person name="Tsuchikane K."/>
            <person name="Ohji S."/>
            <person name="Yamazoe A."/>
            <person name="Ichikawa N."/>
            <person name="Kimura A."/>
            <person name="Fujita N."/>
        </authorList>
    </citation>
    <scope>NUCLEOTIDE SEQUENCE [LARGE SCALE GENOMIC DNA]</scope>
    <source>
        <strain evidence="2 3">NBRC 104936</strain>
    </source>
</reference>
<gene>
    <name evidence="2" type="ORF">SCH01S_35_00720</name>
</gene>
<dbReference type="InterPro" id="IPR022789">
    <property type="entry name" value="ParD"/>
</dbReference>
<keyword evidence="3" id="KW-1185">Reference proteome</keyword>